<feature type="transmembrane region" description="Helical" evidence="7">
    <location>
        <begin position="176"/>
        <end position="195"/>
    </location>
</feature>
<keyword evidence="3" id="KW-1003">Cell membrane</keyword>
<proteinExistence type="predicted"/>
<evidence type="ECO:0000256" key="6">
    <source>
        <dbReference type="ARBA" id="ARBA00023136"/>
    </source>
</evidence>
<dbReference type="CDD" id="cd17325">
    <property type="entry name" value="MFS_MdtG_SLC18_like"/>
    <property type="match status" value="1"/>
</dbReference>
<comment type="caution">
    <text evidence="9">The sequence shown here is derived from an EMBL/GenBank/DDBJ whole genome shotgun (WGS) entry which is preliminary data.</text>
</comment>
<dbReference type="InterPro" id="IPR036259">
    <property type="entry name" value="MFS_trans_sf"/>
</dbReference>
<dbReference type="PANTHER" id="PTHR23517">
    <property type="entry name" value="RESISTANCE PROTEIN MDTM, PUTATIVE-RELATED-RELATED"/>
    <property type="match status" value="1"/>
</dbReference>
<reference evidence="10" key="1">
    <citation type="journal article" date="2019" name="Int. J. Syst. Evol. Microbiol.">
        <title>The Global Catalogue of Microorganisms (GCM) 10K type strain sequencing project: providing services to taxonomists for standard genome sequencing and annotation.</title>
        <authorList>
            <consortium name="The Broad Institute Genomics Platform"/>
            <consortium name="The Broad Institute Genome Sequencing Center for Infectious Disease"/>
            <person name="Wu L."/>
            <person name="Ma J."/>
        </authorList>
    </citation>
    <scope>NUCLEOTIDE SEQUENCE [LARGE SCALE GENOMIC DNA]</scope>
    <source>
        <strain evidence="10">JCM 1365</strain>
    </source>
</reference>
<accession>A0ABQ2I2H3</accession>
<dbReference type="InterPro" id="IPR050171">
    <property type="entry name" value="MFS_Transporters"/>
</dbReference>
<keyword evidence="10" id="KW-1185">Reference proteome</keyword>
<feature type="transmembrane region" description="Helical" evidence="7">
    <location>
        <begin position="88"/>
        <end position="106"/>
    </location>
</feature>
<dbReference type="Gene3D" id="1.20.1250.20">
    <property type="entry name" value="MFS general substrate transporter like domains"/>
    <property type="match status" value="2"/>
</dbReference>
<keyword evidence="4 7" id="KW-0812">Transmembrane</keyword>
<feature type="transmembrane region" description="Helical" evidence="7">
    <location>
        <begin position="294"/>
        <end position="323"/>
    </location>
</feature>
<keyword evidence="2" id="KW-0813">Transport</keyword>
<evidence type="ECO:0000256" key="3">
    <source>
        <dbReference type="ARBA" id="ARBA00022475"/>
    </source>
</evidence>
<feature type="domain" description="Major facilitator superfamily (MFS) profile" evidence="8">
    <location>
        <begin position="22"/>
        <end position="402"/>
    </location>
</feature>
<evidence type="ECO:0000256" key="4">
    <source>
        <dbReference type="ARBA" id="ARBA00022692"/>
    </source>
</evidence>
<feature type="transmembrane region" description="Helical" evidence="7">
    <location>
        <begin position="21"/>
        <end position="45"/>
    </location>
</feature>
<feature type="transmembrane region" description="Helical" evidence="7">
    <location>
        <begin position="372"/>
        <end position="394"/>
    </location>
</feature>
<dbReference type="InterPro" id="IPR020846">
    <property type="entry name" value="MFS_dom"/>
</dbReference>
<evidence type="ECO:0000256" key="2">
    <source>
        <dbReference type="ARBA" id="ARBA00022448"/>
    </source>
</evidence>
<dbReference type="InterPro" id="IPR011701">
    <property type="entry name" value="MFS"/>
</dbReference>
<evidence type="ECO:0000259" key="8">
    <source>
        <dbReference type="PROSITE" id="PS50850"/>
    </source>
</evidence>
<feature type="transmembrane region" description="Helical" evidence="7">
    <location>
        <begin position="150"/>
        <end position="170"/>
    </location>
</feature>
<sequence length="416" mass="41188">MTEIQGDGADGAAGRSGSLRAIALSAYGPTLLGSTGAGAVSPIVAVSARELGASVGVAALLVAMMGVGQLLGDLPSGALAARIGERRALLVAAVVEAVGMLVSALAGGLVMLFVGVLVIGLAGSLFGLARQAYLTEAVPVAMRARALSTLGGVHRIGYFLGPFIGSLVIVRWGTESAYAVGGVASIAAFVLVLLAPDITGSAHRVAGGGPPRSVASVLLQHRHVLLTLGTGAMCVAGARAIREALVPLWAESVGFSPAQTSLVFGVAGAIDMLLFYPSGWLMDRYGRVAAAVPSMLVLGLGMALMPLATSLVAVTAAATVLGIGNGLGAGLIMTLGADASPADGRAQFLGGWRLCADLGRAAGPLALSGLSAIMSLGASAVVLGVGAVVGAGWLRIWVPRHDPTRVGDRGAATSGP</sequence>
<keyword evidence="6 7" id="KW-0472">Membrane</keyword>
<evidence type="ECO:0000313" key="10">
    <source>
        <dbReference type="Proteomes" id="UP000623461"/>
    </source>
</evidence>
<evidence type="ECO:0000313" key="9">
    <source>
        <dbReference type="EMBL" id="GGM96502.1"/>
    </source>
</evidence>
<dbReference type="Proteomes" id="UP000623461">
    <property type="component" value="Unassembled WGS sequence"/>
</dbReference>
<dbReference type="EMBL" id="BMNZ01000004">
    <property type="protein sequence ID" value="GGM96502.1"/>
    <property type="molecule type" value="Genomic_DNA"/>
</dbReference>
<dbReference type="Pfam" id="PF07690">
    <property type="entry name" value="MFS_1"/>
    <property type="match status" value="1"/>
</dbReference>
<evidence type="ECO:0000256" key="5">
    <source>
        <dbReference type="ARBA" id="ARBA00022989"/>
    </source>
</evidence>
<gene>
    <name evidence="9" type="ORF">GCM10009721_23920</name>
</gene>
<evidence type="ECO:0000256" key="7">
    <source>
        <dbReference type="SAM" id="Phobius"/>
    </source>
</evidence>
<comment type="subcellular location">
    <subcellularLocation>
        <location evidence="1">Cell membrane</location>
        <topology evidence="1">Multi-pass membrane protein</topology>
    </subcellularLocation>
</comment>
<dbReference type="RefSeq" id="WP_052358419.1">
    <property type="nucleotide sequence ID" value="NZ_BMNZ01000004.1"/>
</dbReference>
<organism evidence="9 10">
    <name type="scientific">Terrabacter tumescens</name>
    <dbReference type="NCBI Taxonomy" id="60443"/>
    <lineage>
        <taxon>Bacteria</taxon>
        <taxon>Bacillati</taxon>
        <taxon>Actinomycetota</taxon>
        <taxon>Actinomycetes</taxon>
        <taxon>Micrococcales</taxon>
        <taxon>Intrasporangiaceae</taxon>
        <taxon>Terrabacter</taxon>
    </lineage>
</organism>
<name>A0ABQ2I2H3_9MICO</name>
<protein>
    <submittedName>
        <fullName evidence="9">MFS transporter</fullName>
    </submittedName>
</protein>
<keyword evidence="5 7" id="KW-1133">Transmembrane helix</keyword>
<feature type="transmembrane region" description="Helical" evidence="7">
    <location>
        <begin position="51"/>
        <end position="68"/>
    </location>
</feature>
<evidence type="ECO:0000256" key="1">
    <source>
        <dbReference type="ARBA" id="ARBA00004651"/>
    </source>
</evidence>
<dbReference type="SUPFAM" id="SSF103473">
    <property type="entry name" value="MFS general substrate transporter"/>
    <property type="match status" value="1"/>
</dbReference>
<dbReference type="PANTHER" id="PTHR23517:SF3">
    <property type="entry name" value="INTEGRAL MEMBRANE TRANSPORT PROTEIN"/>
    <property type="match status" value="1"/>
</dbReference>
<feature type="transmembrane region" description="Helical" evidence="7">
    <location>
        <begin position="112"/>
        <end position="129"/>
    </location>
</feature>
<dbReference type="PROSITE" id="PS50850">
    <property type="entry name" value="MFS"/>
    <property type="match status" value="1"/>
</dbReference>
<feature type="transmembrane region" description="Helical" evidence="7">
    <location>
        <begin position="224"/>
        <end position="241"/>
    </location>
</feature>